<dbReference type="Proteomes" id="UP000054217">
    <property type="component" value="Unassembled WGS sequence"/>
</dbReference>
<feature type="domain" description="DUF6533" evidence="1">
    <location>
        <begin position="22"/>
        <end position="65"/>
    </location>
</feature>
<sequence>MSGAFESALALIYDVALQRAAVVAGYSLLLYDYFLTLSDEVEYIWNTPRTLVKFIYLANRYIVLLGQTVLCIQVTAHLAVCGCSISRILSPLWPLCVRDRYQIVLGFSISPVW</sequence>
<protein>
    <recommendedName>
        <fullName evidence="1">DUF6533 domain-containing protein</fullName>
    </recommendedName>
</protein>
<dbReference type="InParanoid" id="A0A0C3P7C0"/>
<reference evidence="3" key="2">
    <citation type="submission" date="2015-01" db="EMBL/GenBank/DDBJ databases">
        <title>Evolutionary Origins and Diversification of the Mycorrhizal Mutualists.</title>
        <authorList>
            <consortium name="DOE Joint Genome Institute"/>
            <consortium name="Mycorrhizal Genomics Consortium"/>
            <person name="Kohler A."/>
            <person name="Kuo A."/>
            <person name="Nagy L.G."/>
            <person name="Floudas D."/>
            <person name="Copeland A."/>
            <person name="Barry K.W."/>
            <person name="Cichocki N."/>
            <person name="Veneault-Fourrey C."/>
            <person name="LaButti K."/>
            <person name="Lindquist E.A."/>
            <person name="Lipzen A."/>
            <person name="Lundell T."/>
            <person name="Morin E."/>
            <person name="Murat C."/>
            <person name="Riley R."/>
            <person name="Ohm R."/>
            <person name="Sun H."/>
            <person name="Tunlid A."/>
            <person name="Henrissat B."/>
            <person name="Grigoriev I.V."/>
            <person name="Hibbett D.S."/>
            <person name="Martin F."/>
        </authorList>
    </citation>
    <scope>NUCLEOTIDE SEQUENCE [LARGE SCALE GENOMIC DNA]</scope>
    <source>
        <strain evidence="3">Marx 270</strain>
    </source>
</reference>
<dbReference type="AlphaFoldDB" id="A0A0C3P7C0"/>
<dbReference type="HOGENOM" id="CLU_2134572_0_0_1"/>
<organism evidence="2 3">
    <name type="scientific">Pisolithus tinctorius Marx 270</name>
    <dbReference type="NCBI Taxonomy" id="870435"/>
    <lineage>
        <taxon>Eukaryota</taxon>
        <taxon>Fungi</taxon>
        <taxon>Dikarya</taxon>
        <taxon>Basidiomycota</taxon>
        <taxon>Agaricomycotina</taxon>
        <taxon>Agaricomycetes</taxon>
        <taxon>Agaricomycetidae</taxon>
        <taxon>Boletales</taxon>
        <taxon>Sclerodermatineae</taxon>
        <taxon>Pisolithaceae</taxon>
        <taxon>Pisolithus</taxon>
    </lineage>
</organism>
<dbReference type="OrthoDB" id="2638860at2759"/>
<evidence type="ECO:0000313" key="2">
    <source>
        <dbReference type="EMBL" id="KIO03526.1"/>
    </source>
</evidence>
<dbReference type="InterPro" id="IPR045340">
    <property type="entry name" value="DUF6533"/>
</dbReference>
<evidence type="ECO:0000259" key="1">
    <source>
        <dbReference type="Pfam" id="PF20151"/>
    </source>
</evidence>
<reference evidence="2 3" key="1">
    <citation type="submission" date="2014-04" db="EMBL/GenBank/DDBJ databases">
        <authorList>
            <consortium name="DOE Joint Genome Institute"/>
            <person name="Kuo A."/>
            <person name="Kohler A."/>
            <person name="Costa M.D."/>
            <person name="Nagy L.G."/>
            <person name="Floudas D."/>
            <person name="Copeland A."/>
            <person name="Barry K.W."/>
            <person name="Cichocki N."/>
            <person name="Veneault-Fourrey C."/>
            <person name="LaButti K."/>
            <person name="Lindquist E.A."/>
            <person name="Lipzen A."/>
            <person name="Lundell T."/>
            <person name="Morin E."/>
            <person name="Murat C."/>
            <person name="Sun H."/>
            <person name="Tunlid A."/>
            <person name="Henrissat B."/>
            <person name="Grigoriev I.V."/>
            <person name="Hibbett D.S."/>
            <person name="Martin F."/>
            <person name="Nordberg H.P."/>
            <person name="Cantor M.N."/>
            <person name="Hua S.X."/>
        </authorList>
    </citation>
    <scope>NUCLEOTIDE SEQUENCE [LARGE SCALE GENOMIC DNA]</scope>
    <source>
        <strain evidence="2 3">Marx 270</strain>
    </source>
</reference>
<dbReference type="Pfam" id="PF20151">
    <property type="entry name" value="DUF6533"/>
    <property type="match status" value="1"/>
</dbReference>
<accession>A0A0C3P7C0</accession>
<gene>
    <name evidence="2" type="ORF">M404DRAFT_624673</name>
</gene>
<proteinExistence type="predicted"/>
<evidence type="ECO:0000313" key="3">
    <source>
        <dbReference type="Proteomes" id="UP000054217"/>
    </source>
</evidence>
<name>A0A0C3P7C0_PISTI</name>
<dbReference type="EMBL" id="KN831976">
    <property type="protein sequence ID" value="KIO03526.1"/>
    <property type="molecule type" value="Genomic_DNA"/>
</dbReference>
<keyword evidence="3" id="KW-1185">Reference proteome</keyword>